<keyword evidence="4" id="KW-0547">Nucleotide-binding</keyword>
<dbReference type="InterPro" id="IPR050173">
    <property type="entry name" value="ABC_transporter_C-like"/>
</dbReference>
<dbReference type="InterPro" id="IPR027417">
    <property type="entry name" value="P-loop_NTPase"/>
</dbReference>
<dbReference type="InterPro" id="IPR003439">
    <property type="entry name" value="ABC_transporter-like_ATP-bd"/>
</dbReference>
<evidence type="ECO:0000256" key="5">
    <source>
        <dbReference type="ARBA" id="ARBA00022840"/>
    </source>
</evidence>
<dbReference type="InterPro" id="IPR017871">
    <property type="entry name" value="ABC_transporter-like_CS"/>
</dbReference>
<evidence type="ECO:0000313" key="13">
    <source>
        <dbReference type="Proteomes" id="UP001281761"/>
    </source>
</evidence>
<dbReference type="PROSITE" id="PS50893">
    <property type="entry name" value="ABC_TRANSPORTER_2"/>
    <property type="match status" value="2"/>
</dbReference>
<protein>
    <submittedName>
        <fullName evidence="12">Multidrug resistance-associated protein</fullName>
    </submittedName>
</protein>
<evidence type="ECO:0000256" key="6">
    <source>
        <dbReference type="ARBA" id="ARBA00022989"/>
    </source>
</evidence>
<feature type="compositionally biased region" description="Basic and acidic residues" evidence="8">
    <location>
        <begin position="593"/>
        <end position="606"/>
    </location>
</feature>
<evidence type="ECO:0000256" key="2">
    <source>
        <dbReference type="ARBA" id="ARBA00022448"/>
    </source>
</evidence>
<dbReference type="CDD" id="cd03244">
    <property type="entry name" value="ABCC_MRP_domain2"/>
    <property type="match status" value="1"/>
</dbReference>
<dbReference type="PROSITE" id="PS00211">
    <property type="entry name" value="ABC_TRANSPORTER_1"/>
    <property type="match status" value="2"/>
</dbReference>
<dbReference type="Gene3D" id="1.20.1560.10">
    <property type="entry name" value="ABC transporter type 1, transmembrane domain"/>
    <property type="match status" value="2"/>
</dbReference>
<keyword evidence="6 9" id="KW-1133">Transmembrane helix</keyword>
<organism evidence="12 13">
    <name type="scientific">Blattamonas nauphoetae</name>
    <dbReference type="NCBI Taxonomy" id="2049346"/>
    <lineage>
        <taxon>Eukaryota</taxon>
        <taxon>Metamonada</taxon>
        <taxon>Preaxostyla</taxon>
        <taxon>Oxymonadida</taxon>
        <taxon>Blattamonas</taxon>
    </lineage>
</organism>
<accession>A0ABQ9Y3B4</accession>
<evidence type="ECO:0000313" key="12">
    <source>
        <dbReference type="EMBL" id="KAK2958232.1"/>
    </source>
</evidence>
<feature type="domain" description="ABC transporter" evidence="10">
    <location>
        <begin position="1001"/>
        <end position="1225"/>
    </location>
</feature>
<dbReference type="SUPFAM" id="SSF52540">
    <property type="entry name" value="P-loop containing nucleoside triphosphate hydrolases"/>
    <property type="match status" value="2"/>
</dbReference>
<dbReference type="PROSITE" id="PS50929">
    <property type="entry name" value="ABC_TM1F"/>
    <property type="match status" value="2"/>
</dbReference>
<reference evidence="12 13" key="1">
    <citation type="journal article" date="2022" name="bioRxiv">
        <title>Genomics of Preaxostyla Flagellates Illuminates Evolutionary Transitions and the Path Towards Mitochondrial Loss.</title>
        <authorList>
            <person name="Novak L.V.F."/>
            <person name="Treitli S.C."/>
            <person name="Pyrih J."/>
            <person name="Halakuc P."/>
            <person name="Pipaliya S.V."/>
            <person name="Vacek V."/>
            <person name="Brzon O."/>
            <person name="Soukal P."/>
            <person name="Eme L."/>
            <person name="Dacks J.B."/>
            <person name="Karnkowska A."/>
            <person name="Elias M."/>
            <person name="Hampl V."/>
        </authorList>
    </citation>
    <scope>NUCLEOTIDE SEQUENCE [LARGE SCALE GENOMIC DNA]</scope>
    <source>
        <strain evidence="12">NAU3</strain>
        <tissue evidence="12">Gut</tissue>
    </source>
</reference>
<feature type="transmembrane region" description="Helical" evidence="9">
    <location>
        <begin position="648"/>
        <end position="681"/>
    </location>
</feature>
<dbReference type="Pfam" id="PF00664">
    <property type="entry name" value="ABC_membrane"/>
    <property type="match status" value="2"/>
</dbReference>
<proteinExistence type="predicted"/>
<evidence type="ECO:0000256" key="4">
    <source>
        <dbReference type="ARBA" id="ARBA00022741"/>
    </source>
</evidence>
<feature type="transmembrane region" description="Helical" evidence="9">
    <location>
        <begin position="65"/>
        <end position="91"/>
    </location>
</feature>
<dbReference type="PANTHER" id="PTHR24223:SF399">
    <property type="entry name" value="ABC TRANSPORTER ATNG"/>
    <property type="match status" value="1"/>
</dbReference>
<dbReference type="SMART" id="SM00382">
    <property type="entry name" value="AAA"/>
    <property type="match status" value="2"/>
</dbReference>
<dbReference type="Gene3D" id="3.40.50.300">
    <property type="entry name" value="P-loop containing nucleotide triphosphate hydrolases"/>
    <property type="match status" value="2"/>
</dbReference>
<dbReference type="EMBL" id="JARBJD010000039">
    <property type="protein sequence ID" value="KAK2958232.1"/>
    <property type="molecule type" value="Genomic_DNA"/>
</dbReference>
<dbReference type="CDD" id="cd03250">
    <property type="entry name" value="ABCC_MRP_domain1"/>
    <property type="match status" value="1"/>
</dbReference>
<feature type="transmembrane region" description="Helical" evidence="9">
    <location>
        <begin position="913"/>
        <end position="938"/>
    </location>
</feature>
<feature type="transmembrane region" description="Helical" evidence="9">
    <location>
        <begin position="769"/>
        <end position="792"/>
    </location>
</feature>
<feature type="domain" description="ABC transmembrane type-1" evidence="11">
    <location>
        <begin position="662"/>
        <end position="946"/>
    </location>
</feature>
<keyword evidence="2" id="KW-0813">Transport</keyword>
<comment type="subcellular location">
    <subcellularLocation>
        <location evidence="1">Membrane</location>
    </subcellularLocation>
</comment>
<dbReference type="InterPro" id="IPR003593">
    <property type="entry name" value="AAA+_ATPase"/>
</dbReference>
<sequence>METKRIHTQHKPSVMWHFLFSHSRRNLIAIFSWLLIGRALAMIQPWMLKALLSSFISKQIDSPFPLMVGGTTIILPFVQGLVDGVSSRLLFRRSLSVRSLLSGLIFEKTQKIGCGLPRLVETGHLQSLVASDARTVGDELYEFYELVLIPVEMVIVFVFVLSEIGVCGLLSLAVLLVLTFVSIRATFFVGRAMSNYLSLNDERVTLINETLSGIRTVKLGAYEQGMKDRVTRIRNHQISASGQFATWTFVSSAFVRNIGPCVNAATLGLFVSVNKIGVDDFTRRILPMMGFLGMLTQKAGRISSLTQSMLMLSVSSRRIGDFLLLPERSAGTRSKPKDTGMAVVIERGDFDWGRGMENTCPRPSLPQDEIELLSDEPTDGSGSNQSTLHDISLSLERGSLTIVVGGVGSGKSSLLAAIVGEMEVVSGTVFVDGSVSYCVQTPWLFGGTIRDNILCGKEMEWEKYWEVVRVCGLTHDFEQLHNSDLTHVGERGQTLSGGQKARVQLARTVYRDCDVVVLDDVLSALDEKVGQAVMKECILGILKGKTVIMSTNSRDLLEMADNVIVMRKGQIVGEGTAVELMKNGTVVEEIRQSERLTRDEANERPAESLPQHVSPDRSLQDVNVPTIIDAEALYALDSDSNGWSFSSLLVFVLTMFPGWGVILVIVFIILVESVQIVMSLWLGMIGSSSVFPSLSLLQNVGVYGLLVPLSFVGLLALAFVAGCSIRRSNRIIHSELLSSMLDCPLSSFETTRAGEILDRFGEDVEQTDLSLTSLMFTTSTHIVALVGQIVIVGVWTPWFLPLGVVILVVFGVLLVLHSRAARDLRQLDLKAHTRVVSEWSEMISGSGMAMMRVYDLSELWREKFFATLDNWTAHSYFSFVGEGWATVYRSAVVFCFLFGVIAFGWVGMSGSQLAVAVSSAMTFSSIGSVVMMKCVSVISKMSSFDRIRSFCSTLPQETTTEKMWDAQSTLCCPSSSQHSNTTLFTTSSVALPDDWPNNGKVIFENVSFRYRPELPLALKDVSVEIEGGEKIGVRGRTGAGKSSLAAALFRLVELHPTRTERTENTHSGRILIDGVDISGVDVRRLRASLGMIPQDPVLFRGTVRFNVDVRGDADDQRIWEVLEMVSLKSRVLGLEHGLSTELGENGGGFSVGERQLLCLARVLIGNARIVVLDEATASVDVSTAVKIQNTIRTHFVNRTVIMITHRDEGLVDMDRMLVLADGQLV</sequence>
<comment type="caution">
    <text evidence="12">The sequence shown here is derived from an EMBL/GenBank/DDBJ whole genome shotgun (WGS) entry which is preliminary data.</text>
</comment>
<dbReference type="InterPro" id="IPR011527">
    <property type="entry name" value="ABC1_TM_dom"/>
</dbReference>
<gene>
    <name evidence="12" type="ORF">BLNAU_6719</name>
</gene>
<evidence type="ECO:0000256" key="3">
    <source>
        <dbReference type="ARBA" id="ARBA00022692"/>
    </source>
</evidence>
<keyword evidence="3 9" id="KW-0812">Transmembrane</keyword>
<dbReference type="SUPFAM" id="SSF90123">
    <property type="entry name" value="ABC transporter transmembrane region"/>
    <property type="match status" value="2"/>
</dbReference>
<evidence type="ECO:0000256" key="8">
    <source>
        <dbReference type="SAM" id="MobiDB-lite"/>
    </source>
</evidence>
<dbReference type="PANTHER" id="PTHR24223">
    <property type="entry name" value="ATP-BINDING CASSETTE SUB-FAMILY C"/>
    <property type="match status" value="1"/>
</dbReference>
<feature type="transmembrane region" description="Helical" evidence="9">
    <location>
        <begin position="701"/>
        <end position="725"/>
    </location>
</feature>
<evidence type="ECO:0000256" key="7">
    <source>
        <dbReference type="ARBA" id="ARBA00023136"/>
    </source>
</evidence>
<evidence type="ECO:0000259" key="10">
    <source>
        <dbReference type="PROSITE" id="PS50893"/>
    </source>
</evidence>
<keyword evidence="7 9" id="KW-0472">Membrane</keyword>
<evidence type="ECO:0000256" key="9">
    <source>
        <dbReference type="SAM" id="Phobius"/>
    </source>
</evidence>
<dbReference type="InterPro" id="IPR036640">
    <property type="entry name" value="ABC1_TM_sf"/>
</dbReference>
<feature type="transmembrane region" description="Helical" evidence="9">
    <location>
        <begin position="798"/>
        <end position="816"/>
    </location>
</feature>
<feature type="transmembrane region" description="Helical" evidence="9">
    <location>
        <begin position="887"/>
        <end position="907"/>
    </location>
</feature>
<keyword evidence="5" id="KW-0067">ATP-binding</keyword>
<dbReference type="Proteomes" id="UP001281761">
    <property type="component" value="Unassembled WGS sequence"/>
</dbReference>
<dbReference type="Pfam" id="PF00005">
    <property type="entry name" value="ABC_tran"/>
    <property type="match status" value="2"/>
</dbReference>
<feature type="domain" description="ABC transmembrane type-1" evidence="11">
    <location>
        <begin position="28"/>
        <end position="311"/>
    </location>
</feature>
<feature type="domain" description="ABC transporter" evidence="10">
    <location>
        <begin position="370"/>
        <end position="593"/>
    </location>
</feature>
<feature type="region of interest" description="Disordered" evidence="8">
    <location>
        <begin position="593"/>
        <end position="614"/>
    </location>
</feature>
<evidence type="ECO:0000256" key="1">
    <source>
        <dbReference type="ARBA" id="ARBA00004370"/>
    </source>
</evidence>
<keyword evidence="13" id="KW-1185">Reference proteome</keyword>
<evidence type="ECO:0000259" key="11">
    <source>
        <dbReference type="PROSITE" id="PS50929"/>
    </source>
</evidence>
<name>A0ABQ9Y3B4_9EUKA</name>